<keyword evidence="2 5" id="KW-0812">Transmembrane</keyword>
<sequence length="146" mass="15266">MDGSNLRDLVDEEIVMTTSKAAGIGLAAGSVWGGLVSMLHDGPQVGSNAKYPQLIRAGKVCGNYAASLAVLGATYAGIEQALEKYRMKKDFINGVVAGFAAGATVMGYRVGSFRTAFLSGSALTLTSILLDVTGMRTTDEAEKHHH</sequence>
<comment type="subcellular location">
    <subcellularLocation>
        <location evidence="1">Membrane</location>
        <topology evidence="1">Multi-pass membrane protein</topology>
    </subcellularLocation>
</comment>
<dbReference type="PANTHER" id="PTHR14110:SF17">
    <property type="entry name" value="OS09G0279300 PROTEIN"/>
    <property type="match status" value="1"/>
</dbReference>
<keyword evidence="4 5" id="KW-0472">Membrane</keyword>
<organism evidence="6">
    <name type="scientific">Arundo donax</name>
    <name type="common">Giant reed</name>
    <name type="synonym">Donax arundinaceus</name>
    <dbReference type="NCBI Taxonomy" id="35708"/>
    <lineage>
        <taxon>Eukaryota</taxon>
        <taxon>Viridiplantae</taxon>
        <taxon>Streptophyta</taxon>
        <taxon>Embryophyta</taxon>
        <taxon>Tracheophyta</taxon>
        <taxon>Spermatophyta</taxon>
        <taxon>Magnoliopsida</taxon>
        <taxon>Liliopsida</taxon>
        <taxon>Poales</taxon>
        <taxon>Poaceae</taxon>
        <taxon>PACMAD clade</taxon>
        <taxon>Arundinoideae</taxon>
        <taxon>Arundineae</taxon>
        <taxon>Arundo</taxon>
    </lineage>
</organism>
<dbReference type="Pfam" id="PF02466">
    <property type="entry name" value="Tim17"/>
    <property type="match status" value="1"/>
</dbReference>
<dbReference type="InterPro" id="IPR039175">
    <property type="entry name" value="TIM22"/>
</dbReference>
<dbReference type="GO" id="GO:0042721">
    <property type="term" value="C:TIM22 mitochondrial import inner membrane insertion complex"/>
    <property type="evidence" value="ECO:0007669"/>
    <property type="project" value="InterPro"/>
</dbReference>
<evidence type="ECO:0000256" key="4">
    <source>
        <dbReference type="ARBA" id="ARBA00023136"/>
    </source>
</evidence>
<reference evidence="6" key="1">
    <citation type="submission" date="2014-09" db="EMBL/GenBank/DDBJ databases">
        <authorList>
            <person name="Magalhaes I.L.F."/>
            <person name="Oliveira U."/>
            <person name="Santos F.R."/>
            <person name="Vidigal T.H.D.A."/>
            <person name="Brescovit A.D."/>
            <person name="Santos A.J."/>
        </authorList>
    </citation>
    <scope>NUCLEOTIDE SEQUENCE</scope>
    <source>
        <tissue evidence="6">Shoot tissue taken approximately 20 cm above the soil surface</tissue>
    </source>
</reference>
<evidence type="ECO:0000256" key="1">
    <source>
        <dbReference type="ARBA" id="ARBA00004141"/>
    </source>
</evidence>
<evidence type="ECO:0000256" key="2">
    <source>
        <dbReference type="ARBA" id="ARBA00022692"/>
    </source>
</evidence>
<name>A0A0A9EPG2_ARUDO</name>
<evidence type="ECO:0000313" key="6">
    <source>
        <dbReference type="EMBL" id="JAE02590.1"/>
    </source>
</evidence>
<protein>
    <submittedName>
        <fullName evidence="6">Uncharacterized protein</fullName>
    </submittedName>
</protein>
<dbReference type="AlphaFoldDB" id="A0A0A9EPG2"/>
<evidence type="ECO:0000256" key="5">
    <source>
        <dbReference type="SAM" id="Phobius"/>
    </source>
</evidence>
<dbReference type="PANTHER" id="PTHR14110">
    <property type="entry name" value="MITOCHONDRIAL IMPORT INNER MEMBRANE TRANSLOCASE SUBUNIT TIM22"/>
    <property type="match status" value="1"/>
</dbReference>
<evidence type="ECO:0000256" key="3">
    <source>
        <dbReference type="ARBA" id="ARBA00022989"/>
    </source>
</evidence>
<dbReference type="GO" id="GO:0009507">
    <property type="term" value="C:chloroplast"/>
    <property type="evidence" value="ECO:0007669"/>
    <property type="project" value="TreeGrafter"/>
</dbReference>
<reference evidence="6" key="2">
    <citation type="journal article" date="2015" name="Data Brief">
        <title>Shoot transcriptome of the giant reed, Arundo donax.</title>
        <authorList>
            <person name="Barrero R.A."/>
            <person name="Guerrero F.D."/>
            <person name="Moolhuijzen P."/>
            <person name="Goolsby J.A."/>
            <person name="Tidwell J."/>
            <person name="Bellgard S.E."/>
            <person name="Bellgard M.I."/>
        </authorList>
    </citation>
    <scope>NUCLEOTIDE SEQUENCE</scope>
    <source>
        <tissue evidence="6">Shoot tissue taken approximately 20 cm above the soil surface</tissue>
    </source>
</reference>
<feature type="transmembrane region" description="Helical" evidence="5">
    <location>
        <begin position="91"/>
        <end position="110"/>
    </location>
</feature>
<accession>A0A0A9EPG2</accession>
<dbReference type="GO" id="GO:0045039">
    <property type="term" value="P:protein insertion into mitochondrial inner membrane"/>
    <property type="evidence" value="ECO:0007669"/>
    <property type="project" value="InterPro"/>
</dbReference>
<proteinExistence type="predicted"/>
<keyword evidence="3 5" id="KW-1133">Transmembrane helix</keyword>
<dbReference type="EMBL" id="GBRH01195306">
    <property type="protein sequence ID" value="JAE02590.1"/>
    <property type="molecule type" value="Transcribed_RNA"/>
</dbReference>